<dbReference type="Proteomes" id="UP001172159">
    <property type="component" value="Unassembled WGS sequence"/>
</dbReference>
<keyword evidence="3" id="KW-0175">Coiled coil</keyword>
<evidence type="ECO:0000259" key="5">
    <source>
        <dbReference type="Pfam" id="PF24883"/>
    </source>
</evidence>
<dbReference type="EMBL" id="JAUKTV010000002">
    <property type="protein sequence ID" value="KAK0744744.1"/>
    <property type="molecule type" value="Genomic_DNA"/>
</dbReference>
<dbReference type="SMART" id="SM00248">
    <property type="entry name" value="ANK"/>
    <property type="match status" value="4"/>
</dbReference>
<dbReference type="AlphaFoldDB" id="A0AA40ESK8"/>
<evidence type="ECO:0000256" key="1">
    <source>
        <dbReference type="ARBA" id="ARBA00022737"/>
    </source>
</evidence>
<dbReference type="SUPFAM" id="SSF48403">
    <property type="entry name" value="Ankyrin repeat"/>
    <property type="match status" value="1"/>
</dbReference>
<feature type="domain" description="DUF7708" evidence="4">
    <location>
        <begin position="64"/>
        <end position="201"/>
    </location>
</feature>
<dbReference type="SUPFAM" id="SSF52540">
    <property type="entry name" value="P-loop containing nucleoside triphosphate hydrolases"/>
    <property type="match status" value="1"/>
</dbReference>
<reference evidence="6" key="1">
    <citation type="submission" date="2023-06" db="EMBL/GenBank/DDBJ databases">
        <title>Genome-scale phylogeny and comparative genomics of the fungal order Sordariales.</title>
        <authorList>
            <consortium name="Lawrence Berkeley National Laboratory"/>
            <person name="Hensen N."/>
            <person name="Bonometti L."/>
            <person name="Westerberg I."/>
            <person name="Brannstrom I.O."/>
            <person name="Guillou S."/>
            <person name="Cros-Aarteil S."/>
            <person name="Calhoun S."/>
            <person name="Haridas S."/>
            <person name="Kuo A."/>
            <person name="Mondo S."/>
            <person name="Pangilinan J."/>
            <person name="Riley R."/>
            <person name="Labutti K."/>
            <person name="Andreopoulos B."/>
            <person name="Lipzen A."/>
            <person name="Chen C."/>
            <person name="Yanf M."/>
            <person name="Daum C."/>
            <person name="Ng V."/>
            <person name="Clum A."/>
            <person name="Steindorff A."/>
            <person name="Ohm R."/>
            <person name="Martin F."/>
            <person name="Silar P."/>
            <person name="Natvig D."/>
            <person name="Lalanne C."/>
            <person name="Gautier V."/>
            <person name="Ament-Velasquez S.L."/>
            <person name="Kruys A."/>
            <person name="Hutchinson M.I."/>
            <person name="Powell A.J."/>
            <person name="Barry K."/>
            <person name="Miller A.N."/>
            <person name="Grigoriev I.V."/>
            <person name="Debuchy R."/>
            <person name="Gladieux P."/>
            <person name="Thoren M.H."/>
            <person name="Johannesson H."/>
        </authorList>
    </citation>
    <scope>NUCLEOTIDE SEQUENCE</scope>
    <source>
        <strain evidence="6">CBS 540.89</strain>
    </source>
</reference>
<dbReference type="InterPro" id="IPR027417">
    <property type="entry name" value="P-loop_NTPase"/>
</dbReference>
<dbReference type="PROSITE" id="PS50297">
    <property type="entry name" value="ANK_REP_REGION"/>
    <property type="match status" value="2"/>
</dbReference>
<dbReference type="PROSITE" id="PS50088">
    <property type="entry name" value="ANK_REPEAT"/>
    <property type="match status" value="2"/>
</dbReference>
<name>A0AA40ESK8_9PEZI</name>
<feature type="domain" description="Nephrocystin 3-like N-terminal" evidence="5">
    <location>
        <begin position="276"/>
        <end position="421"/>
    </location>
</feature>
<dbReference type="InterPro" id="IPR002110">
    <property type="entry name" value="Ankyrin_rpt"/>
</dbReference>
<dbReference type="PANTHER" id="PTHR10039">
    <property type="entry name" value="AMELOGENIN"/>
    <property type="match status" value="1"/>
</dbReference>
<evidence type="ECO:0008006" key="8">
    <source>
        <dbReference type="Google" id="ProtNLM"/>
    </source>
</evidence>
<evidence type="ECO:0000313" key="7">
    <source>
        <dbReference type="Proteomes" id="UP001172159"/>
    </source>
</evidence>
<keyword evidence="2" id="KW-0040">ANK repeat</keyword>
<gene>
    <name evidence="6" type="ORF">B0T21DRAFT_92560</name>
</gene>
<feature type="repeat" description="ANK" evidence="2">
    <location>
        <begin position="936"/>
        <end position="968"/>
    </location>
</feature>
<dbReference type="InterPro" id="IPR036770">
    <property type="entry name" value="Ankyrin_rpt-contain_sf"/>
</dbReference>
<dbReference type="Pfam" id="PF12796">
    <property type="entry name" value="Ank_2"/>
    <property type="match status" value="1"/>
</dbReference>
<feature type="repeat" description="ANK" evidence="2">
    <location>
        <begin position="970"/>
        <end position="1002"/>
    </location>
</feature>
<organism evidence="6 7">
    <name type="scientific">Apiosordaria backusii</name>
    <dbReference type="NCBI Taxonomy" id="314023"/>
    <lineage>
        <taxon>Eukaryota</taxon>
        <taxon>Fungi</taxon>
        <taxon>Dikarya</taxon>
        <taxon>Ascomycota</taxon>
        <taxon>Pezizomycotina</taxon>
        <taxon>Sordariomycetes</taxon>
        <taxon>Sordariomycetidae</taxon>
        <taxon>Sordariales</taxon>
        <taxon>Lasiosphaeriaceae</taxon>
        <taxon>Apiosordaria</taxon>
    </lineage>
</organism>
<dbReference type="Gene3D" id="1.25.40.20">
    <property type="entry name" value="Ankyrin repeat-containing domain"/>
    <property type="match status" value="2"/>
</dbReference>
<proteinExistence type="predicted"/>
<evidence type="ECO:0000259" key="4">
    <source>
        <dbReference type="Pfam" id="PF24809"/>
    </source>
</evidence>
<keyword evidence="7" id="KW-1185">Reference proteome</keyword>
<dbReference type="InterPro" id="IPR056884">
    <property type="entry name" value="NPHP3-like_N"/>
</dbReference>
<dbReference type="Gene3D" id="3.40.50.300">
    <property type="entry name" value="P-loop containing nucleotide triphosphate hydrolases"/>
    <property type="match status" value="1"/>
</dbReference>
<dbReference type="PANTHER" id="PTHR10039:SF14">
    <property type="entry name" value="NACHT DOMAIN-CONTAINING PROTEIN"/>
    <property type="match status" value="1"/>
</dbReference>
<keyword evidence="1" id="KW-0677">Repeat</keyword>
<dbReference type="Pfam" id="PF24809">
    <property type="entry name" value="DUF7708"/>
    <property type="match status" value="1"/>
</dbReference>
<evidence type="ECO:0000256" key="3">
    <source>
        <dbReference type="SAM" id="Coils"/>
    </source>
</evidence>
<feature type="coiled-coil region" evidence="3">
    <location>
        <begin position="204"/>
        <end position="231"/>
    </location>
</feature>
<comment type="caution">
    <text evidence="6">The sequence shown here is derived from an EMBL/GenBank/DDBJ whole genome shotgun (WGS) entry which is preliminary data.</text>
</comment>
<dbReference type="Pfam" id="PF24883">
    <property type="entry name" value="NPHP3_N"/>
    <property type="match status" value="1"/>
</dbReference>
<evidence type="ECO:0000313" key="6">
    <source>
        <dbReference type="EMBL" id="KAK0744744.1"/>
    </source>
</evidence>
<accession>A0AA40ESK8</accession>
<protein>
    <recommendedName>
        <fullName evidence="8">NACHT domain-containing protein</fullName>
    </recommendedName>
</protein>
<dbReference type="InterPro" id="IPR056125">
    <property type="entry name" value="DUF7708"/>
</dbReference>
<sequence>MDRKTSTSPPDDPFRAALSRFQQSLTDKERKEFEGCTLHDVKDAIRSIENRLASERRQRNMRRISKFLEGMNQLGQVIEVFLNVDATVAFVWGPIKFALLAAGTWVETLDCLLDTYSEIGEVLPGLTQYRELLRDHPHIRIHLENYYCDVLEFHRKALDVFARPSWKVAFHSSWKTFKSRFGGTLAKLKRHRDLLSDEKLTAAIFEVRDLRQSVEDRLDELSRKMQDLHLAVDEDQVLRQQEILDKKRQFVLSKLDPPHYKDDFETAFKERRSGTSGDWILSNDTFKHWADTSSMEDRSLYLSGIPGAGKTILSSRVIHHLQHLSNTSIGHETAFPVVYFFFKHAQPDKRTITSLLLSVLSQLASHDEVVLDLVYQRLLSLDQQKLRTASLLRELTSLALRTHTLCFILIDGLDECAAEKSPEREEAQDEVVAFLESLACVDGSEDSSPHNTTIRTFIAGQRNGFLDRRLADYPTIQLETTEAHAQDITDYSEGKAIEIQKKFKIPDSARTDLIQRINSVSHGMFLYVKIVLDNLLRQPSRGHFKRELKEENFPRGLDQAYERVIVHIFENPDTIQRDAACRILGLVLCAERPLLWKEIQSHFCIDIETQTADPDFQLVEPCKHYCSSLVEVIPNRNSVGGSDDVVELVHETARGYLFHTGRFVQTSLNASMALFCAQYLNSGPFKLEDSESDMKEHCRTGYYSFVDYAAAYWWKHGQALVTLGTQAGSRGSPQHEAWTAVASLATYLSSTRTPEPPFNADPDTVLAKFRALPNDGREWESEFPIESHIRPFRTCIEATMAKDDFDEAPFSTDDPADPRRLYGHLTYKCTKPWCFFFQQGFDSPAKRDKHVQEHERPFRCASEGCHGYTIGFSNEQDFKKHNDRVHPPDGDFLEFPAFPSGQDQQVDVFQAVKTNDLITVQELVESGVDVKIPNDSGDHALYVAAQAGHHRICEYLLDAGAKVDARCSKGGKTALHAAVAKDDFEVAQLLISRGANIFARTKAGKSLSPTSLGQYSNVYKAFPMHFFAHARCEQDYCRLRSERAAMSLPDLPVIPDESSLKDYQLQLMLLEQQNERRFNQVRLNKAQLQSMVARNNFAFLREYLKNGESCLDFTYIALTSFIKSIVKRRNVFVEVLQSGRMDMDVTDSKGRLPLHYACESVNQPMFEHILPLTTRLTVKDKDGNMALDLLFRGMLGAIDTTQPREVSFLMALQLLRRMSLADSSFADELLKLMKQVFEKRCSPTTVLEFARGSKETDPTLLRMLSEEFGGQLQEDHQ</sequence>
<evidence type="ECO:0000256" key="2">
    <source>
        <dbReference type="PROSITE-ProRule" id="PRU00023"/>
    </source>
</evidence>